<evidence type="ECO:0000313" key="3">
    <source>
        <dbReference type="Proteomes" id="UP000175829"/>
    </source>
</evidence>
<reference evidence="2 3" key="1">
    <citation type="journal article" date="2016" name="Front. Microbiol.">
        <title>Comparative Genomics Analysis of Streptomyces Species Reveals Their Adaptation to the Marine Environment and Their Diversity at the Genomic Level.</title>
        <authorList>
            <person name="Tian X."/>
            <person name="Zhang Z."/>
            <person name="Yang T."/>
            <person name="Chen M."/>
            <person name="Li J."/>
            <person name="Chen F."/>
            <person name="Yang J."/>
            <person name="Li W."/>
            <person name="Zhang B."/>
            <person name="Zhang Z."/>
            <person name="Wu J."/>
            <person name="Zhang C."/>
            <person name="Long L."/>
            <person name="Xiao J."/>
        </authorList>
    </citation>
    <scope>NUCLEOTIDE SEQUENCE [LARGE SCALE GENOMIC DNA]</scope>
    <source>
        <strain evidence="2 3">SCSIO M10379</strain>
    </source>
</reference>
<name>A0A1E7KC39_9ACTN</name>
<dbReference type="EMBL" id="LJGV01000022">
    <property type="protein sequence ID" value="OEV01491.1"/>
    <property type="molecule type" value="Genomic_DNA"/>
</dbReference>
<comment type="caution">
    <text evidence="2">The sequence shown here is derived from an EMBL/GenBank/DDBJ whole genome shotgun (WGS) entry which is preliminary data.</text>
</comment>
<protein>
    <submittedName>
        <fullName evidence="2">Uncharacterized protein</fullName>
    </submittedName>
</protein>
<dbReference type="Proteomes" id="UP000175829">
    <property type="component" value="Unassembled WGS sequence"/>
</dbReference>
<sequence>MLPPVKVQDLKRRAEALKKLKKSIDGVITGLDTSSAAKHKIASKCVTRASLSGHNIPFFEADDLFSKCGDVFETLITLSQSLRDQIDAMRIAVKYADGGLDAVEEDERRRFWEIQARTEWLAEKAERHGEDHADKPGRKGGDVPADEQSRGNAKKSEH</sequence>
<dbReference type="AlphaFoldDB" id="A0A1E7KC39"/>
<gene>
    <name evidence="2" type="ORF">AN217_22235</name>
</gene>
<evidence type="ECO:0000313" key="2">
    <source>
        <dbReference type="EMBL" id="OEV01491.1"/>
    </source>
</evidence>
<proteinExistence type="predicted"/>
<feature type="region of interest" description="Disordered" evidence="1">
    <location>
        <begin position="123"/>
        <end position="158"/>
    </location>
</feature>
<accession>A0A1E7KC39</accession>
<organism evidence="2 3">
    <name type="scientific">Streptomyces qinglanensis</name>
    <dbReference type="NCBI Taxonomy" id="943816"/>
    <lineage>
        <taxon>Bacteria</taxon>
        <taxon>Bacillati</taxon>
        <taxon>Actinomycetota</taxon>
        <taxon>Actinomycetes</taxon>
        <taxon>Kitasatosporales</taxon>
        <taxon>Streptomycetaceae</taxon>
        <taxon>Streptomyces</taxon>
    </lineage>
</organism>
<evidence type="ECO:0000256" key="1">
    <source>
        <dbReference type="SAM" id="MobiDB-lite"/>
    </source>
</evidence>
<feature type="compositionally biased region" description="Basic and acidic residues" evidence="1">
    <location>
        <begin position="123"/>
        <end position="141"/>
    </location>
</feature>